<dbReference type="EMBL" id="MU277191">
    <property type="protein sequence ID" value="KAI0066925.1"/>
    <property type="molecule type" value="Genomic_DNA"/>
</dbReference>
<accession>A0ACB8TEY1</accession>
<sequence length="168" mass="17310">MKTDASAALPPARTVERRRAHAVRRARFVLLSISAATALVLSTLTLSSLRLFDARARAHLHAAPQLHALVALLANATRPLPPSSPSPPLPVVFPDAAAELLDALAQLAARTHAGVSVCWALGMFVGLACACGAVGGAAARSVRCGLAGAVVLLWGGILEVGVRMYVGR</sequence>
<name>A0ACB8TEY1_9AGAM</name>
<evidence type="ECO:0000313" key="2">
    <source>
        <dbReference type="Proteomes" id="UP000814140"/>
    </source>
</evidence>
<protein>
    <submittedName>
        <fullName evidence="1">Uncharacterized protein</fullName>
    </submittedName>
</protein>
<proteinExistence type="predicted"/>
<gene>
    <name evidence="1" type="ORF">BV25DRAFT_1820049</name>
</gene>
<reference evidence="1" key="1">
    <citation type="submission" date="2021-03" db="EMBL/GenBank/DDBJ databases">
        <authorList>
            <consortium name="DOE Joint Genome Institute"/>
            <person name="Ahrendt S."/>
            <person name="Looney B.P."/>
            <person name="Miyauchi S."/>
            <person name="Morin E."/>
            <person name="Drula E."/>
            <person name="Courty P.E."/>
            <person name="Chicoki N."/>
            <person name="Fauchery L."/>
            <person name="Kohler A."/>
            <person name="Kuo A."/>
            <person name="Labutti K."/>
            <person name="Pangilinan J."/>
            <person name="Lipzen A."/>
            <person name="Riley R."/>
            <person name="Andreopoulos W."/>
            <person name="He G."/>
            <person name="Johnson J."/>
            <person name="Barry K.W."/>
            <person name="Grigoriev I.V."/>
            <person name="Nagy L."/>
            <person name="Hibbett D."/>
            <person name="Henrissat B."/>
            <person name="Matheny P.B."/>
            <person name="Labbe J."/>
            <person name="Martin F."/>
        </authorList>
    </citation>
    <scope>NUCLEOTIDE SEQUENCE</scope>
    <source>
        <strain evidence="1">HHB10654</strain>
    </source>
</reference>
<evidence type="ECO:0000313" key="1">
    <source>
        <dbReference type="EMBL" id="KAI0066925.1"/>
    </source>
</evidence>
<organism evidence="1 2">
    <name type="scientific">Artomyces pyxidatus</name>
    <dbReference type="NCBI Taxonomy" id="48021"/>
    <lineage>
        <taxon>Eukaryota</taxon>
        <taxon>Fungi</taxon>
        <taxon>Dikarya</taxon>
        <taxon>Basidiomycota</taxon>
        <taxon>Agaricomycotina</taxon>
        <taxon>Agaricomycetes</taxon>
        <taxon>Russulales</taxon>
        <taxon>Auriscalpiaceae</taxon>
        <taxon>Artomyces</taxon>
    </lineage>
</organism>
<keyword evidence="2" id="KW-1185">Reference proteome</keyword>
<dbReference type="Proteomes" id="UP000814140">
    <property type="component" value="Unassembled WGS sequence"/>
</dbReference>
<comment type="caution">
    <text evidence="1">The sequence shown here is derived from an EMBL/GenBank/DDBJ whole genome shotgun (WGS) entry which is preliminary data.</text>
</comment>
<reference evidence="1" key="2">
    <citation type="journal article" date="2022" name="New Phytol.">
        <title>Evolutionary transition to the ectomycorrhizal habit in the genomes of a hyperdiverse lineage of mushroom-forming fungi.</title>
        <authorList>
            <person name="Looney B."/>
            <person name="Miyauchi S."/>
            <person name="Morin E."/>
            <person name="Drula E."/>
            <person name="Courty P.E."/>
            <person name="Kohler A."/>
            <person name="Kuo A."/>
            <person name="LaButti K."/>
            <person name="Pangilinan J."/>
            <person name="Lipzen A."/>
            <person name="Riley R."/>
            <person name="Andreopoulos W."/>
            <person name="He G."/>
            <person name="Johnson J."/>
            <person name="Nolan M."/>
            <person name="Tritt A."/>
            <person name="Barry K.W."/>
            <person name="Grigoriev I.V."/>
            <person name="Nagy L.G."/>
            <person name="Hibbett D."/>
            <person name="Henrissat B."/>
            <person name="Matheny P.B."/>
            <person name="Labbe J."/>
            <person name="Martin F.M."/>
        </authorList>
    </citation>
    <scope>NUCLEOTIDE SEQUENCE</scope>
    <source>
        <strain evidence="1">HHB10654</strain>
    </source>
</reference>